<evidence type="ECO:0000313" key="5">
    <source>
        <dbReference type="EMBL" id="WGW13055.1"/>
    </source>
</evidence>
<keyword evidence="2" id="KW-0547">Nucleotide-binding</keyword>
<dbReference type="Pfam" id="PF00005">
    <property type="entry name" value="ABC_tran"/>
    <property type="match status" value="1"/>
</dbReference>
<dbReference type="PROSITE" id="PS00211">
    <property type="entry name" value="ABC_TRANSPORTER_1"/>
    <property type="match status" value="1"/>
</dbReference>
<protein>
    <submittedName>
        <fullName evidence="5">ABC transporter ATP-binding protein</fullName>
    </submittedName>
</protein>
<reference evidence="5 6" key="1">
    <citation type="submission" date="2023-05" db="EMBL/GenBank/DDBJ databases">
        <title>Lithophilousrod everest ZFBP1038 complete genpme.</title>
        <authorList>
            <person name="Tian M."/>
        </authorList>
    </citation>
    <scope>NUCLEOTIDE SEQUENCE [LARGE SCALE GENOMIC DNA]</scope>
    <source>
        <strain evidence="5 6">ZFBP1038</strain>
    </source>
</reference>
<dbReference type="InterPro" id="IPR027417">
    <property type="entry name" value="P-loop_NTPase"/>
</dbReference>
<dbReference type="PANTHER" id="PTHR42939">
    <property type="entry name" value="ABC TRANSPORTER ATP-BINDING PROTEIN ALBC-RELATED"/>
    <property type="match status" value="1"/>
</dbReference>
<dbReference type="SMART" id="SM00382">
    <property type="entry name" value="AAA"/>
    <property type="match status" value="1"/>
</dbReference>
<evidence type="ECO:0000313" key="6">
    <source>
        <dbReference type="Proteomes" id="UP001209083"/>
    </source>
</evidence>
<dbReference type="InterPro" id="IPR003593">
    <property type="entry name" value="AAA+_ATPase"/>
</dbReference>
<accession>A0ABY8QXZ9</accession>
<organism evidence="5 6">
    <name type="scientific">Saxibacter everestensis</name>
    <dbReference type="NCBI Taxonomy" id="2909229"/>
    <lineage>
        <taxon>Bacteria</taxon>
        <taxon>Bacillati</taxon>
        <taxon>Actinomycetota</taxon>
        <taxon>Actinomycetes</taxon>
        <taxon>Micrococcales</taxon>
        <taxon>Brevibacteriaceae</taxon>
        <taxon>Saxibacter</taxon>
    </lineage>
</organism>
<dbReference type="Gene3D" id="3.40.50.300">
    <property type="entry name" value="P-loop containing nucleotide triphosphate hydrolases"/>
    <property type="match status" value="1"/>
</dbReference>
<dbReference type="SUPFAM" id="SSF52540">
    <property type="entry name" value="P-loop containing nucleoside triphosphate hydrolases"/>
    <property type="match status" value="1"/>
</dbReference>
<dbReference type="Proteomes" id="UP001209083">
    <property type="component" value="Chromosome"/>
</dbReference>
<dbReference type="CDD" id="cd03230">
    <property type="entry name" value="ABC_DR_subfamily_A"/>
    <property type="match status" value="1"/>
</dbReference>
<proteinExistence type="predicted"/>
<dbReference type="InterPro" id="IPR017871">
    <property type="entry name" value="ABC_transporter-like_CS"/>
</dbReference>
<keyword evidence="3 5" id="KW-0067">ATP-binding</keyword>
<dbReference type="InterPro" id="IPR003439">
    <property type="entry name" value="ABC_transporter-like_ATP-bd"/>
</dbReference>
<dbReference type="PROSITE" id="PS50893">
    <property type="entry name" value="ABC_TRANSPORTER_2"/>
    <property type="match status" value="1"/>
</dbReference>
<sequence>MSAAKKTPQVAIAAEEMLVGYDQGTVCGELNFSVEPGDVLALIGANGTGKSTVLKALLGALEPAEGKVYLLGSPVDDRELTFRRDVSSVMDEDAFFPSLTVREHLILMAKGHGLPDPEAAVNAEISAFGLIDREDALPSELSSGQRRRMLLASAFIRPFRVLVLDEPEQRLDPATRLALADRLRGIAADGAAIVMATHDAELLSGCADWAIVIDDEPYALTVEEAVAHLQS</sequence>
<feature type="domain" description="ABC transporter" evidence="4">
    <location>
        <begin position="12"/>
        <end position="230"/>
    </location>
</feature>
<evidence type="ECO:0000256" key="1">
    <source>
        <dbReference type="ARBA" id="ARBA00022448"/>
    </source>
</evidence>
<dbReference type="EMBL" id="CP090958">
    <property type="protein sequence ID" value="WGW13055.1"/>
    <property type="molecule type" value="Genomic_DNA"/>
</dbReference>
<dbReference type="GO" id="GO:0005524">
    <property type="term" value="F:ATP binding"/>
    <property type="evidence" value="ECO:0007669"/>
    <property type="project" value="UniProtKB-KW"/>
</dbReference>
<dbReference type="InterPro" id="IPR051782">
    <property type="entry name" value="ABC_Transporter_VariousFunc"/>
</dbReference>
<evidence type="ECO:0000259" key="4">
    <source>
        <dbReference type="PROSITE" id="PS50893"/>
    </source>
</evidence>
<name>A0ABY8QXZ9_9MICO</name>
<dbReference type="PANTHER" id="PTHR42939:SF1">
    <property type="entry name" value="ABC TRANSPORTER ATP-BINDING PROTEIN ALBC-RELATED"/>
    <property type="match status" value="1"/>
</dbReference>
<keyword evidence="6" id="KW-1185">Reference proteome</keyword>
<dbReference type="RefSeq" id="WP_349639863.1">
    <property type="nucleotide sequence ID" value="NZ_CP090958.1"/>
</dbReference>
<evidence type="ECO:0000256" key="3">
    <source>
        <dbReference type="ARBA" id="ARBA00022840"/>
    </source>
</evidence>
<evidence type="ECO:0000256" key="2">
    <source>
        <dbReference type="ARBA" id="ARBA00022741"/>
    </source>
</evidence>
<keyword evidence="1" id="KW-0813">Transport</keyword>
<gene>
    <name evidence="5" type="ORF">LWF01_04585</name>
</gene>